<feature type="region of interest" description="Disordered" evidence="1">
    <location>
        <begin position="395"/>
        <end position="531"/>
    </location>
</feature>
<reference evidence="2" key="1">
    <citation type="submission" date="2021-01" db="EMBL/GenBank/DDBJ databases">
        <authorList>
            <person name="Corre E."/>
            <person name="Pelletier E."/>
            <person name="Niang G."/>
            <person name="Scheremetjew M."/>
            <person name="Finn R."/>
            <person name="Kale V."/>
            <person name="Holt S."/>
            <person name="Cochrane G."/>
            <person name="Meng A."/>
            <person name="Brown T."/>
            <person name="Cohen L."/>
        </authorList>
    </citation>
    <scope>NUCLEOTIDE SEQUENCE</scope>
    <source>
        <strain evidence="2">379</strain>
    </source>
</reference>
<feature type="compositionally biased region" description="Low complexity" evidence="1">
    <location>
        <begin position="434"/>
        <end position="476"/>
    </location>
</feature>
<sequence length="531" mass="56754">MFGLIAAAYALLSDADVRRAQRRRPGSQFVASTVHGMGHLLNRHLRRMSERFEECDAFDAETLWSLRRRLAELADPELIAIYPHGDGRSPRRVNGTAAQRPADATLHAVQRDGLCHEVVLALVHHLAEETRASLLASGGGSALPLLPTRHHEEHHEEGGEEEGTAAAAEGERSRVFSEYRSQVSCQQCHTGAVAAAWRDATLPPPLPVDPVEPGRERLRSCDYQADPPCGPCDGLGGPRWGDTSEDVSPVRCEAVASPTQVPPSARLPGRYPRQGRASVNGGTRSPVAVRPDQPGNYAPMHATLYLGWSRGAARQRYDFRSGKGARTASQIYLQSGAQQRRNESGAMVTVVPAKGECVCDTAIAGNMHIDSFAADALDPLQLPPEEGGLAYLGRVRRATPRDGGRGASSLLRLQPRPRAPPPGSPRSTTRRRPTGPSSPTTGSSGPSTSSSTPTPPRRASACRSASTATSESARSSQTGGSATPRKRSPTCGGSRPAAKSWPRRARSLSGRPRPHPDGARVAIHSPRHKPS</sequence>
<gene>
    <name evidence="2" type="ORF">EHUX00137_LOCUS39158</name>
</gene>
<dbReference type="EMBL" id="HBIR01050145">
    <property type="protein sequence ID" value="CAE0585476.1"/>
    <property type="molecule type" value="Transcribed_RNA"/>
</dbReference>
<proteinExistence type="predicted"/>
<name>A0A7S3TIJ8_EMIHU</name>
<feature type="region of interest" description="Disordered" evidence="1">
    <location>
        <begin position="143"/>
        <end position="173"/>
    </location>
</feature>
<accession>A0A7S3TIJ8</accession>
<dbReference type="AlphaFoldDB" id="A0A7S3TIJ8"/>
<protein>
    <submittedName>
        <fullName evidence="2">Uncharacterized protein</fullName>
    </submittedName>
</protein>
<evidence type="ECO:0000256" key="1">
    <source>
        <dbReference type="SAM" id="MobiDB-lite"/>
    </source>
</evidence>
<organism evidence="2">
    <name type="scientific">Emiliania huxleyi</name>
    <name type="common">Coccolithophore</name>
    <name type="synonym">Pontosphaera huxleyi</name>
    <dbReference type="NCBI Taxonomy" id="2903"/>
    <lineage>
        <taxon>Eukaryota</taxon>
        <taxon>Haptista</taxon>
        <taxon>Haptophyta</taxon>
        <taxon>Prymnesiophyceae</taxon>
        <taxon>Isochrysidales</taxon>
        <taxon>Noelaerhabdaceae</taxon>
        <taxon>Emiliania</taxon>
    </lineage>
</organism>
<feature type="region of interest" description="Disordered" evidence="1">
    <location>
        <begin position="255"/>
        <end position="295"/>
    </location>
</feature>
<evidence type="ECO:0000313" key="2">
    <source>
        <dbReference type="EMBL" id="CAE0585476.1"/>
    </source>
</evidence>